<feature type="transmembrane region" description="Helical" evidence="6">
    <location>
        <begin position="167"/>
        <end position="186"/>
    </location>
</feature>
<protein>
    <submittedName>
        <fullName evidence="7">Related to DUF895 domain membrane protein</fullName>
    </submittedName>
</protein>
<keyword evidence="2 6" id="KW-0812">Transmembrane</keyword>
<evidence type="ECO:0000313" key="8">
    <source>
        <dbReference type="Proteomes" id="UP000184330"/>
    </source>
</evidence>
<feature type="transmembrane region" description="Helical" evidence="6">
    <location>
        <begin position="198"/>
        <end position="218"/>
    </location>
</feature>
<dbReference type="Proteomes" id="UP000184330">
    <property type="component" value="Unassembled WGS sequence"/>
</dbReference>
<keyword evidence="8" id="KW-1185">Reference proteome</keyword>
<evidence type="ECO:0000256" key="3">
    <source>
        <dbReference type="ARBA" id="ARBA00022989"/>
    </source>
</evidence>
<proteinExistence type="predicted"/>
<organism evidence="7 8">
    <name type="scientific">Phialocephala subalpina</name>
    <dbReference type="NCBI Taxonomy" id="576137"/>
    <lineage>
        <taxon>Eukaryota</taxon>
        <taxon>Fungi</taxon>
        <taxon>Dikarya</taxon>
        <taxon>Ascomycota</taxon>
        <taxon>Pezizomycotina</taxon>
        <taxon>Leotiomycetes</taxon>
        <taxon>Helotiales</taxon>
        <taxon>Mollisiaceae</taxon>
        <taxon>Phialocephala</taxon>
        <taxon>Phialocephala fortinii species complex</taxon>
    </lineage>
</organism>
<reference evidence="7 8" key="1">
    <citation type="submission" date="2016-03" db="EMBL/GenBank/DDBJ databases">
        <authorList>
            <person name="Ploux O."/>
        </authorList>
    </citation>
    <scope>NUCLEOTIDE SEQUENCE [LARGE SCALE GENOMIC DNA]</scope>
    <source>
        <strain evidence="7 8">UAMH 11012</strain>
    </source>
</reference>
<dbReference type="PANTHER" id="PTHR23294">
    <property type="entry name" value="ET TRANSLATION PRODUCT-RELATED"/>
    <property type="match status" value="1"/>
</dbReference>
<evidence type="ECO:0000256" key="4">
    <source>
        <dbReference type="ARBA" id="ARBA00023136"/>
    </source>
</evidence>
<feature type="transmembrane region" description="Helical" evidence="6">
    <location>
        <begin position="333"/>
        <end position="351"/>
    </location>
</feature>
<dbReference type="Pfam" id="PF05978">
    <property type="entry name" value="UNC-93"/>
    <property type="match status" value="1"/>
</dbReference>
<keyword evidence="4 6" id="KW-0472">Membrane</keyword>
<feature type="transmembrane region" description="Helical" evidence="6">
    <location>
        <begin position="372"/>
        <end position="395"/>
    </location>
</feature>
<dbReference type="SUPFAM" id="SSF103473">
    <property type="entry name" value="MFS general substrate transporter"/>
    <property type="match status" value="1"/>
</dbReference>
<feature type="transmembrane region" description="Helical" evidence="6">
    <location>
        <begin position="36"/>
        <end position="56"/>
    </location>
</feature>
<gene>
    <name evidence="7" type="ORF">PAC_02234</name>
</gene>
<feature type="transmembrane region" description="Helical" evidence="6">
    <location>
        <begin position="438"/>
        <end position="458"/>
    </location>
</feature>
<keyword evidence="3 6" id="KW-1133">Transmembrane helix</keyword>
<comment type="subcellular location">
    <subcellularLocation>
        <location evidence="1">Membrane</location>
        <topology evidence="1">Multi-pass membrane protein</topology>
    </subcellularLocation>
</comment>
<evidence type="ECO:0000256" key="5">
    <source>
        <dbReference type="SAM" id="MobiDB-lite"/>
    </source>
</evidence>
<evidence type="ECO:0000313" key="7">
    <source>
        <dbReference type="EMBL" id="CZR52357.1"/>
    </source>
</evidence>
<feature type="region of interest" description="Disordered" evidence="5">
    <location>
        <begin position="476"/>
        <end position="504"/>
    </location>
</feature>
<evidence type="ECO:0000256" key="2">
    <source>
        <dbReference type="ARBA" id="ARBA00022692"/>
    </source>
</evidence>
<dbReference type="GO" id="GO:0016020">
    <property type="term" value="C:membrane"/>
    <property type="evidence" value="ECO:0007669"/>
    <property type="project" value="UniProtKB-SubCell"/>
</dbReference>
<evidence type="ECO:0000256" key="6">
    <source>
        <dbReference type="SAM" id="Phobius"/>
    </source>
</evidence>
<dbReference type="PANTHER" id="PTHR23294:SF59">
    <property type="entry name" value="UNC93-LIKE PROTEIN C922.05C"/>
    <property type="match status" value="1"/>
</dbReference>
<feature type="compositionally biased region" description="Basic and acidic residues" evidence="5">
    <location>
        <begin position="491"/>
        <end position="504"/>
    </location>
</feature>
<name>A0A1L7WHW8_9HELO</name>
<feature type="transmembrane region" description="Helical" evidence="6">
    <location>
        <begin position="297"/>
        <end position="313"/>
    </location>
</feature>
<feature type="transmembrane region" description="Helical" evidence="6">
    <location>
        <begin position="100"/>
        <end position="117"/>
    </location>
</feature>
<dbReference type="OrthoDB" id="196103at2759"/>
<accession>A0A1L7WHW8</accession>
<evidence type="ECO:0000256" key="1">
    <source>
        <dbReference type="ARBA" id="ARBA00004141"/>
    </source>
</evidence>
<sequence>MADAAMSDEEQNIHHGGKPNTDYYVKGLRIPKYRSAMAQVVMVGLIAFCTVGMSSALGGAGGGGLLNTTQSTNANVAVYSTFAALAFFGGTIYNRVGIKVCLMFGGFGYACLASAYFTTAKIGDRATPWVVMAGCLEGLSAAMLWTAQGAVTMCYPTEDMKGRSFSVFWTIFQMGGVIGSIIPICLNWNSKAGNLNDGSYIAFIVIMLCGCCIPLLLIPSDKVIRTDGSQVVLPPMPTWRSEIKGMYHVLEKNWWIVTLFPFFAASNSDFRLIPNAIETNDFNVPNFTLRTRSFNGLWSNFFNMVGVWAMGTFLDFPFKSKHLGRAMRAKAGIVYLLIATLSIWGGGWVFVKDAKRGVSPEPLIDVTESARYFPYLALYIFYAFYDGCFQAYAYWLMGSLSNNSATLSHYSGWYKSIQSAAAAVVWRLDGVKISYKSMYISTWAILIGSVLTTFYVAFTKVREHSTDEVRVLVGEGTGMEGPGAAGIDDSEVGKGEELVSDKKV</sequence>
<dbReference type="InterPro" id="IPR010291">
    <property type="entry name" value="Ion_channel_UNC-93"/>
</dbReference>
<dbReference type="EMBL" id="FJOG01000002">
    <property type="protein sequence ID" value="CZR52357.1"/>
    <property type="molecule type" value="Genomic_DNA"/>
</dbReference>
<feature type="transmembrane region" description="Helical" evidence="6">
    <location>
        <begin position="129"/>
        <end position="155"/>
    </location>
</feature>
<dbReference type="AlphaFoldDB" id="A0A1L7WHW8"/>
<dbReference type="InterPro" id="IPR036259">
    <property type="entry name" value="MFS_trans_sf"/>
</dbReference>
<dbReference type="Gene3D" id="1.20.1250.20">
    <property type="entry name" value="MFS general substrate transporter like domains"/>
    <property type="match status" value="1"/>
</dbReference>
<dbReference type="InterPro" id="IPR051617">
    <property type="entry name" value="UNC-93-like_regulator"/>
</dbReference>
<feature type="transmembrane region" description="Helical" evidence="6">
    <location>
        <begin position="76"/>
        <end position="93"/>
    </location>
</feature>